<evidence type="ECO:0000313" key="3">
    <source>
        <dbReference type="Proteomes" id="UP000176634"/>
    </source>
</evidence>
<gene>
    <name evidence="2" type="ORF">A2563_01015</name>
</gene>
<feature type="transmembrane region" description="Helical" evidence="1">
    <location>
        <begin position="6"/>
        <end position="29"/>
    </location>
</feature>
<evidence type="ECO:0000256" key="1">
    <source>
        <dbReference type="SAM" id="Phobius"/>
    </source>
</evidence>
<dbReference type="Pfam" id="PF08570">
    <property type="entry name" value="DUF1761"/>
    <property type="match status" value="1"/>
</dbReference>
<keyword evidence="1" id="KW-1133">Transmembrane helix</keyword>
<protein>
    <recommendedName>
        <fullName evidence="4">DUF1761 domain-containing protein</fullName>
    </recommendedName>
</protein>
<evidence type="ECO:0008006" key="4">
    <source>
        <dbReference type="Google" id="ProtNLM"/>
    </source>
</evidence>
<evidence type="ECO:0000313" key="2">
    <source>
        <dbReference type="EMBL" id="OGH92149.1"/>
    </source>
</evidence>
<dbReference type="Proteomes" id="UP000176634">
    <property type="component" value="Unassembled WGS sequence"/>
</dbReference>
<dbReference type="STRING" id="1798705.A2563_01015"/>
<dbReference type="EMBL" id="MFRA01000008">
    <property type="protein sequence ID" value="OGH92149.1"/>
    <property type="molecule type" value="Genomic_DNA"/>
</dbReference>
<dbReference type="InterPro" id="IPR013879">
    <property type="entry name" value="DUF1761"/>
</dbReference>
<accession>A0A1F6P7K0</accession>
<organism evidence="2 3">
    <name type="scientific">Candidatus Magasanikbacteria bacterium RIFOXYD1_FULL_40_23</name>
    <dbReference type="NCBI Taxonomy" id="1798705"/>
    <lineage>
        <taxon>Bacteria</taxon>
        <taxon>Candidatus Magasanikiibacteriota</taxon>
    </lineage>
</organism>
<comment type="caution">
    <text evidence="2">The sequence shown here is derived from an EMBL/GenBank/DDBJ whole genome shotgun (WGS) entry which is preliminary data.</text>
</comment>
<sequence>MWPSVDFLPVLVAAVASMVIGSIWYGPLFGKKFMVAMGMDKWTPEQQVAMKKKMWMSYVGQFVASLVMFYVLAGITYNFVYSFAQGGWAKGAMVGFIMWVGFVLPLKVGDVLWGGNKTLFWLESLNMLITLLAAGAIIGTSLYFI</sequence>
<proteinExistence type="predicted"/>
<feature type="transmembrane region" description="Helical" evidence="1">
    <location>
        <begin position="125"/>
        <end position="144"/>
    </location>
</feature>
<dbReference type="AlphaFoldDB" id="A0A1F6P7K0"/>
<keyword evidence="1" id="KW-0812">Transmembrane</keyword>
<feature type="transmembrane region" description="Helical" evidence="1">
    <location>
        <begin position="58"/>
        <end position="80"/>
    </location>
</feature>
<feature type="transmembrane region" description="Helical" evidence="1">
    <location>
        <begin position="92"/>
        <end position="113"/>
    </location>
</feature>
<keyword evidence="1" id="KW-0472">Membrane</keyword>
<name>A0A1F6P7K0_9BACT</name>
<reference evidence="2 3" key="1">
    <citation type="journal article" date="2016" name="Nat. Commun.">
        <title>Thousands of microbial genomes shed light on interconnected biogeochemical processes in an aquifer system.</title>
        <authorList>
            <person name="Anantharaman K."/>
            <person name="Brown C.T."/>
            <person name="Hug L.A."/>
            <person name="Sharon I."/>
            <person name="Castelle C.J."/>
            <person name="Probst A.J."/>
            <person name="Thomas B.C."/>
            <person name="Singh A."/>
            <person name="Wilkins M.J."/>
            <person name="Karaoz U."/>
            <person name="Brodie E.L."/>
            <person name="Williams K.H."/>
            <person name="Hubbard S.S."/>
            <person name="Banfield J.F."/>
        </authorList>
    </citation>
    <scope>NUCLEOTIDE SEQUENCE [LARGE SCALE GENOMIC DNA]</scope>
</reference>